<evidence type="ECO:0000313" key="2">
    <source>
        <dbReference type="Proteomes" id="UP000294192"/>
    </source>
</evidence>
<name>A0A4R0XJC5_9MOLU</name>
<dbReference type="Proteomes" id="UP000294192">
    <property type="component" value="Unassembled WGS sequence"/>
</dbReference>
<gene>
    <name evidence="1" type="ORF">C4B24_04520</name>
</gene>
<organism evidence="1 2">
    <name type="scientific">Mycoplasma marinum</name>
    <dbReference type="NCBI Taxonomy" id="1937190"/>
    <lineage>
        <taxon>Bacteria</taxon>
        <taxon>Bacillati</taxon>
        <taxon>Mycoplasmatota</taxon>
        <taxon>Mollicutes</taxon>
        <taxon>Mycoplasmataceae</taxon>
        <taxon>Mycoplasma</taxon>
    </lineage>
</organism>
<accession>A0A4R0XJC5</accession>
<reference evidence="1 2" key="1">
    <citation type="submission" date="2018-02" db="EMBL/GenBank/DDBJ databases">
        <title>Mycoplasma marinum and Mycoplasma todarodis sp. nov., moderately halophilic and psychrotolerant mycoplasmas isolated from cephalopods.</title>
        <authorList>
            <person name="Viver T."/>
        </authorList>
    </citation>
    <scope>NUCLEOTIDE SEQUENCE [LARGE SCALE GENOMIC DNA]</scope>
    <source>
        <strain evidence="1 2">PE</strain>
    </source>
</reference>
<protein>
    <submittedName>
        <fullName evidence="1">Uncharacterized protein</fullName>
    </submittedName>
</protein>
<comment type="caution">
    <text evidence="1">The sequence shown here is derived from an EMBL/GenBank/DDBJ whole genome shotgun (WGS) entry which is preliminary data.</text>
</comment>
<dbReference type="AlphaFoldDB" id="A0A4R0XJC5"/>
<keyword evidence="2" id="KW-1185">Reference proteome</keyword>
<proteinExistence type="predicted"/>
<sequence length="193" mass="22729">MIHTFKLKKEIENQYKELETFRENLEKTTNETIQRNRLSEMSIGISDYDEVTTNWNAKNIMAQIQIRDIMQDQILSRWGQLAEKSIGYISSILVNNKSEKGAKDIKKFIYSYSGKTPKERDAISLWYEWRCCSTHGDELSDKNGVISKYPEIQENSILTWFENILIPIFEKIEAEYPGQNKSFVNFDNIPDFY</sequence>
<evidence type="ECO:0000313" key="1">
    <source>
        <dbReference type="EMBL" id="TCG10524.1"/>
    </source>
</evidence>
<dbReference type="EMBL" id="PSZO01000037">
    <property type="protein sequence ID" value="TCG10524.1"/>
    <property type="molecule type" value="Genomic_DNA"/>
</dbReference>
<dbReference type="RefSeq" id="WP_131599574.1">
    <property type="nucleotide sequence ID" value="NZ_CBDBYK010000011.1"/>
</dbReference>